<keyword evidence="5" id="KW-1185">Reference proteome</keyword>
<evidence type="ECO:0000256" key="1">
    <source>
        <dbReference type="SAM" id="SignalP"/>
    </source>
</evidence>
<dbReference type="RefSeq" id="WP_373656154.1">
    <property type="nucleotide sequence ID" value="NZ_JBGUAW010000007.1"/>
</dbReference>
<accession>A0ABV4TXP2</accession>
<dbReference type="PANTHER" id="PTHR33546:SF1">
    <property type="entry name" value="LARGE, MULTIFUNCTIONAL SECRETED PROTEIN"/>
    <property type="match status" value="1"/>
</dbReference>
<dbReference type="Proteomes" id="UP001575181">
    <property type="component" value="Unassembled WGS sequence"/>
</dbReference>
<dbReference type="Gene3D" id="2.120.10.30">
    <property type="entry name" value="TolB, C-terminal domain"/>
    <property type="match status" value="2"/>
</dbReference>
<dbReference type="InterPro" id="IPR011042">
    <property type="entry name" value="6-blade_b-propeller_TolB-like"/>
</dbReference>
<protein>
    <submittedName>
        <fullName evidence="4">SMP-30/gluconolactonase/LRE family protein</fullName>
    </submittedName>
</protein>
<proteinExistence type="predicted"/>
<dbReference type="SUPFAM" id="SSF50952">
    <property type="entry name" value="Soluble quinoprotein glucose dehydrogenase"/>
    <property type="match status" value="1"/>
</dbReference>
<dbReference type="EMBL" id="JBGUAW010000007">
    <property type="protein sequence ID" value="MFA9461364.1"/>
    <property type="molecule type" value="Genomic_DNA"/>
</dbReference>
<dbReference type="PANTHER" id="PTHR33546">
    <property type="entry name" value="LARGE, MULTIFUNCTIONAL SECRETED PROTEIN-RELATED"/>
    <property type="match status" value="1"/>
</dbReference>
<dbReference type="SUPFAM" id="SSF63829">
    <property type="entry name" value="Calcium-dependent phosphotriesterase"/>
    <property type="match status" value="1"/>
</dbReference>
<organism evidence="4 5">
    <name type="scientific">Thiohalorhabdus methylotrophus</name>
    <dbReference type="NCBI Taxonomy" id="3242694"/>
    <lineage>
        <taxon>Bacteria</taxon>
        <taxon>Pseudomonadati</taxon>
        <taxon>Pseudomonadota</taxon>
        <taxon>Gammaproteobacteria</taxon>
        <taxon>Thiohalorhabdales</taxon>
        <taxon>Thiohalorhabdaceae</taxon>
        <taxon>Thiohalorhabdus</taxon>
    </lineage>
</organism>
<feature type="domain" description="SMP-30/Gluconolactonase/LRE-like region" evidence="3">
    <location>
        <begin position="452"/>
        <end position="600"/>
    </location>
</feature>
<feature type="chain" id="PRO_5047301872" evidence="1">
    <location>
        <begin position="23"/>
        <end position="647"/>
    </location>
</feature>
<evidence type="ECO:0000259" key="3">
    <source>
        <dbReference type="Pfam" id="PF08450"/>
    </source>
</evidence>
<dbReference type="InterPro" id="IPR012938">
    <property type="entry name" value="Glc/Sorbosone_DH"/>
</dbReference>
<feature type="domain" description="Glucose/Sorbosone dehydrogenase" evidence="2">
    <location>
        <begin position="134"/>
        <end position="330"/>
    </location>
</feature>
<dbReference type="Pfam" id="PF08450">
    <property type="entry name" value="SGL"/>
    <property type="match status" value="1"/>
</dbReference>
<evidence type="ECO:0000259" key="2">
    <source>
        <dbReference type="Pfam" id="PF07995"/>
    </source>
</evidence>
<comment type="caution">
    <text evidence="4">The sequence shown here is derived from an EMBL/GenBank/DDBJ whole genome shotgun (WGS) entry which is preliminary data.</text>
</comment>
<gene>
    <name evidence="4" type="ORF">ACERLL_11050</name>
</gene>
<sequence>MRHYRKIITGLLLLLAAGSASAASPAMEENLEKLNLPDGFHVEIYAEVPGARSMALGQSTGTVFVGTRGKKLYAVVDKDKDRSADRVLTLMDDLKVGNGVAMHEGNLYVAEQHRITRVGGVGFDLNMPFEKMRQEVFTGLPDKAHHGWRYLELGPDGKLYVTVGAPCNICDPQDIEASIIRMDPDGSDVEVYAEGIRNSVGMDFQPGSGTLYFTDNGVDMMGDERPAGELNAAPEAGMHFGFPYYAGGKDRQKQWADKQPPQQVTYPVETFRAHTANLGLDFYTGGMFPAAYRGDAIVAQHGSWNRSSPIGYRLMRVRFDDSGSAAGKEVFVDGWLQNGEAWGRPVDTLQLPDGSLLVSDDYAGVIYRISYGERTGGAASGAGSTRTGKAMVKGLAAPESAVAHPDGRVFVSEVGGFNKDGDGRIRAIAPDGGKSVLAEGLNDPKGLDLWNGSLYVADKTRVVKVGLDGSTEVLAAADAFPGTPTFLNDVEIDGGGNVYVSDSGTEDGGHAGVYRIAPDGGVTEVIGSATLEAGVRPNGLLMDGLKHLLVADFGSGRLIRLDLASGELTGLNRGLGAADGLVRDARGNLYVSDWGNGRLFLLSSPTATPKLLSDAYKAAADIGISADGRHLLVPDMKGGALDYVPVP</sequence>
<dbReference type="InterPro" id="IPR013658">
    <property type="entry name" value="SGL"/>
</dbReference>
<keyword evidence="1" id="KW-0732">Signal</keyword>
<feature type="signal peptide" evidence="1">
    <location>
        <begin position="1"/>
        <end position="22"/>
    </location>
</feature>
<reference evidence="4 5" key="1">
    <citation type="submission" date="2024-08" db="EMBL/GenBank/DDBJ databases">
        <title>Whole-genome sequencing of halo(alkali)philic microorganisms from hypersaline lakes.</title>
        <authorList>
            <person name="Sorokin D.Y."/>
            <person name="Merkel A.Y."/>
            <person name="Messina E."/>
            <person name="Yakimov M."/>
        </authorList>
    </citation>
    <scope>NUCLEOTIDE SEQUENCE [LARGE SCALE GENOMIC DNA]</scope>
    <source>
        <strain evidence="4 5">Cl-TMA</strain>
    </source>
</reference>
<dbReference type="Pfam" id="PF07995">
    <property type="entry name" value="GSDH"/>
    <property type="match status" value="1"/>
</dbReference>
<evidence type="ECO:0000313" key="5">
    <source>
        <dbReference type="Proteomes" id="UP001575181"/>
    </source>
</evidence>
<name>A0ABV4TXP2_9GAMM</name>
<evidence type="ECO:0000313" key="4">
    <source>
        <dbReference type="EMBL" id="MFA9461364.1"/>
    </source>
</evidence>
<dbReference type="InterPro" id="IPR011041">
    <property type="entry name" value="Quinoprot_gluc/sorb_DH_b-prop"/>
</dbReference>